<accession>A0A290YZQ7</accession>
<evidence type="ECO:0000313" key="11">
    <source>
        <dbReference type="Proteomes" id="UP000218505"/>
    </source>
</evidence>
<dbReference type="InterPro" id="IPR001926">
    <property type="entry name" value="TrpB-like_PALP"/>
</dbReference>
<feature type="domain" description="Tryptophan synthase beta chain-like PALP" evidence="9">
    <location>
        <begin position="17"/>
        <end position="300"/>
    </location>
</feature>
<dbReference type="RefSeq" id="WP_096491261.1">
    <property type="nucleotide sequence ID" value="NZ_CP023445.1"/>
</dbReference>
<evidence type="ECO:0000313" key="10">
    <source>
        <dbReference type="EMBL" id="ATE52232.1"/>
    </source>
</evidence>
<keyword evidence="11" id="KW-1185">Reference proteome</keyword>
<evidence type="ECO:0000256" key="2">
    <source>
        <dbReference type="ARBA" id="ARBA00001933"/>
    </source>
</evidence>
<name>A0A290YZQ7_9PSEU</name>
<evidence type="ECO:0000256" key="5">
    <source>
        <dbReference type="ARBA" id="ARBA00022898"/>
    </source>
</evidence>
<evidence type="ECO:0000256" key="6">
    <source>
        <dbReference type="ARBA" id="ARBA00023239"/>
    </source>
</evidence>
<dbReference type="AlphaFoldDB" id="A0A290YZQ7"/>
<dbReference type="InterPro" id="IPR036052">
    <property type="entry name" value="TrpB-like_PALP_sf"/>
</dbReference>
<keyword evidence="6" id="KW-0456">Lyase</keyword>
<dbReference type="EMBL" id="CP023445">
    <property type="protein sequence ID" value="ATE52232.1"/>
    <property type="molecule type" value="Genomic_DNA"/>
</dbReference>
<dbReference type="FunFam" id="3.40.50.1100:FF:000007">
    <property type="entry name" value="L-threonine dehydratase catabolic TdcB"/>
    <property type="match status" value="1"/>
</dbReference>
<protein>
    <recommendedName>
        <fullName evidence="4">threonine ammonia-lyase</fullName>
        <ecNumber evidence="4">4.3.1.19</ecNumber>
    </recommendedName>
    <alternativeName>
        <fullName evidence="8">Threonine deaminase</fullName>
    </alternativeName>
</protein>
<dbReference type="GO" id="GO:0004794">
    <property type="term" value="F:threonine deaminase activity"/>
    <property type="evidence" value="ECO:0007669"/>
    <property type="project" value="UniProtKB-EC"/>
</dbReference>
<evidence type="ECO:0000256" key="7">
    <source>
        <dbReference type="ARBA" id="ARBA00025527"/>
    </source>
</evidence>
<dbReference type="FunFam" id="3.40.50.1100:FF:000005">
    <property type="entry name" value="Threonine dehydratase catabolic"/>
    <property type="match status" value="1"/>
</dbReference>
<evidence type="ECO:0000256" key="1">
    <source>
        <dbReference type="ARBA" id="ARBA00001274"/>
    </source>
</evidence>
<gene>
    <name evidence="10" type="ORF">CNX65_02080</name>
</gene>
<evidence type="ECO:0000259" key="9">
    <source>
        <dbReference type="Pfam" id="PF00291"/>
    </source>
</evidence>
<reference evidence="10" key="1">
    <citation type="submission" date="2017-09" db="EMBL/GenBank/DDBJ databases">
        <title>Complete Genome Sequence of ansamitocin-producing Bacterium Actinosynnema pretiosum X47.</title>
        <authorList>
            <person name="Cao G."/>
            <person name="Zong G."/>
            <person name="Zhong C."/>
            <person name="Fu J."/>
        </authorList>
    </citation>
    <scope>NUCLEOTIDE SEQUENCE [LARGE SCALE GENOMIC DNA]</scope>
    <source>
        <strain evidence="10">X47</strain>
    </source>
</reference>
<dbReference type="GO" id="GO:0009097">
    <property type="term" value="P:isoleucine biosynthetic process"/>
    <property type="evidence" value="ECO:0007669"/>
    <property type="project" value="TreeGrafter"/>
</dbReference>
<sequence>MDLVTLEDIRAAAERISGAVLRTPLLPWGDGLWLKPESLQPVGAFKIRGAYNALARLAPEDRARGVVAYSSGNHSQAVARAAREFGVPAAIVIPDNAPEVKVEATRALGAEVVRVPMAERESRALELAAERGAVLVPPFDHPDVIAGQGTIGLEVVADLPEVATVLVPVSGGGLLSGVAVAVKALRPDARVIGVEPELAADAGESFAAGRRVDWPDADRARTIADGLRAQPSERTFAHIRAHVDGFAAVSEARIRAAVRELAVRARLVVEPSGATTLAAFLQLRERGELGDGPVVAVLSGGNVDPALLAEVLREA</sequence>
<comment type="similarity">
    <text evidence="3">Belongs to the serine/threonine dehydratase family.</text>
</comment>
<dbReference type="Pfam" id="PF00291">
    <property type="entry name" value="PALP"/>
    <property type="match status" value="1"/>
</dbReference>
<dbReference type="Gene3D" id="3.40.50.1100">
    <property type="match status" value="2"/>
</dbReference>
<dbReference type="GO" id="GO:0030170">
    <property type="term" value="F:pyridoxal phosphate binding"/>
    <property type="evidence" value="ECO:0007669"/>
    <property type="project" value="InterPro"/>
</dbReference>
<dbReference type="InterPro" id="IPR000634">
    <property type="entry name" value="Ser/Thr_deHydtase_PyrdxlP-BS"/>
</dbReference>
<dbReference type="EC" id="4.3.1.19" evidence="4"/>
<dbReference type="PANTHER" id="PTHR48078:SF6">
    <property type="entry name" value="L-THREONINE DEHYDRATASE CATABOLIC TDCB"/>
    <property type="match status" value="1"/>
</dbReference>
<comment type="function">
    <text evidence="7">Catalyzes the anaerobic formation of alpha-ketobutyrate and ammonia from threonine in a two-step reaction. The first step involved a dehydration of threonine and a production of enamine intermediates (aminocrotonate), which tautomerizes to its imine form (iminobutyrate). Both intermediates are unstable and short-lived. The second step is the nonenzymatic hydrolysis of the enamine/imine intermediates to form 2-ketobutyrate and free ammonia. In the low water environment of the cell, the second step is accelerated by RidA.</text>
</comment>
<dbReference type="CDD" id="cd01562">
    <property type="entry name" value="Thr-dehyd"/>
    <property type="match status" value="1"/>
</dbReference>
<dbReference type="Proteomes" id="UP000218505">
    <property type="component" value="Chromosome"/>
</dbReference>
<dbReference type="SUPFAM" id="SSF53686">
    <property type="entry name" value="Tryptophan synthase beta subunit-like PLP-dependent enzymes"/>
    <property type="match status" value="1"/>
</dbReference>
<evidence type="ECO:0000256" key="8">
    <source>
        <dbReference type="ARBA" id="ARBA00031427"/>
    </source>
</evidence>
<dbReference type="PANTHER" id="PTHR48078">
    <property type="entry name" value="THREONINE DEHYDRATASE, MITOCHONDRIAL-RELATED"/>
    <property type="match status" value="1"/>
</dbReference>
<proteinExistence type="inferred from homology"/>
<evidence type="ECO:0000256" key="3">
    <source>
        <dbReference type="ARBA" id="ARBA00010869"/>
    </source>
</evidence>
<evidence type="ECO:0000256" key="4">
    <source>
        <dbReference type="ARBA" id="ARBA00012096"/>
    </source>
</evidence>
<dbReference type="GO" id="GO:0006565">
    <property type="term" value="P:L-serine catabolic process"/>
    <property type="evidence" value="ECO:0007669"/>
    <property type="project" value="TreeGrafter"/>
</dbReference>
<organism evidence="10 11">
    <name type="scientific">Actinosynnema pretiosum</name>
    <dbReference type="NCBI Taxonomy" id="42197"/>
    <lineage>
        <taxon>Bacteria</taxon>
        <taxon>Bacillati</taxon>
        <taxon>Actinomycetota</taxon>
        <taxon>Actinomycetes</taxon>
        <taxon>Pseudonocardiales</taxon>
        <taxon>Pseudonocardiaceae</taxon>
        <taxon>Actinosynnema</taxon>
    </lineage>
</organism>
<dbReference type="PROSITE" id="PS00165">
    <property type="entry name" value="DEHYDRATASE_SER_THR"/>
    <property type="match status" value="1"/>
</dbReference>
<keyword evidence="5" id="KW-0663">Pyridoxal phosphate</keyword>
<comment type="catalytic activity">
    <reaction evidence="1">
        <text>L-threonine = 2-oxobutanoate + NH4(+)</text>
        <dbReference type="Rhea" id="RHEA:22108"/>
        <dbReference type="ChEBI" id="CHEBI:16763"/>
        <dbReference type="ChEBI" id="CHEBI:28938"/>
        <dbReference type="ChEBI" id="CHEBI:57926"/>
        <dbReference type="EC" id="4.3.1.19"/>
    </reaction>
</comment>
<dbReference type="KEGG" id="apre:CNX65_02080"/>
<dbReference type="GO" id="GO:0003941">
    <property type="term" value="F:L-serine ammonia-lyase activity"/>
    <property type="evidence" value="ECO:0007669"/>
    <property type="project" value="TreeGrafter"/>
</dbReference>
<comment type="cofactor">
    <cofactor evidence="2">
        <name>pyridoxal 5'-phosphate</name>
        <dbReference type="ChEBI" id="CHEBI:597326"/>
    </cofactor>
</comment>
<dbReference type="GO" id="GO:0006567">
    <property type="term" value="P:L-threonine catabolic process"/>
    <property type="evidence" value="ECO:0007669"/>
    <property type="project" value="TreeGrafter"/>
</dbReference>
<dbReference type="InterPro" id="IPR050147">
    <property type="entry name" value="Ser/Thr_Dehydratase"/>
</dbReference>